<protein>
    <recommendedName>
        <fullName evidence="5">DNA breaking-rejoining enzyme</fullName>
    </recommendedName>
</protein>
<dbReference type="InterPro" id="IPR052925">
    <property type="entry name" value="Phage_Integrase-like_Recomb"/>
</dbReference>
<dbReference type="GO" id="GO:0015074">
    <property type="term" value="P:DNA integration"/>
    <property type="evidence" value="ECO:0007669"/>
    <property type="project" value="InterPro"/>
</dbReference>
<dbReference type="EMBL" id="ML179100">
    <property type="protein sequence ID" value="THV00695.1"/>
    <property type="molecule type" value="Genomic_DNA"/>
</dbReference>
<evidence type="ECO:0008006" key="5">
    <source>
        <dbReference type="Google" id="ProtNLM"/>
    </source>
</evidence>
<keyword evidence="1" id="KW-0238">DNA-binding</keyword>
<name>A0A4S8MDN5_DENBC</name>
<evidence type="ECO:0000256" key="1">
    <source>
        <dbReference type="ARBA" id="ARBA00023125"/>
    </source>
</evidence>
<dbReference type="Gene3D" id="1.10.443.10">
    <property type="entry name" value="Intergrase catalytic core"/>
    <property type="match status" value="1"/>
</dbReference>
<dbReference type="GO" id="GO:0006310">
    <property type="term" value="P:DNA recombination"/>
    <property type="evidence" value="ECO:0007669"/>
    <property type="project" value="UniProtKB-KW"/>
</dbReference>
<dbReference type="InterPro" id="IPR011010">
    <property type="entry name" value="DNA_brk_join_enz"/>
</dbReference>
<dbReference type="Proteomes" id="UP000297245">
    <property type="component" value="Unassembled WGS sequence"/>
</dbReference>
<dbReference type="SUPFAM" id="SSF47823">
    <property type="entry name" value="lambda integrase-like, N-terminal domain"/>
    <property type="match status" value="1"/>
</dbReference>
<dbReference type="InterPro" id="IPR013762">
    <property type="entry name" value="Integrase-like_cat_sf"/>
</dbReference>
<dbReference type="SUPFAM" id="SSF56349">
    <property type="entry name" value="DNA breaking-rejoining enzymes"/>
    <property type="match status" value="1"/>
</dbReference>
<dbReference type="AlphaFoldDB" id="A0A4S8MDN5"/>
<dbReference type="PANTHER" id="PTHR34605:SF3">
    <property type="entry name" value="P CELL-TYPE AGGLUTINATION PROTEIN MAP4-LIKE-RELATED"/>
    <property type="match status" value="1"/>
</dbReference>
<dbReference type="PANTHER" id="PTHR34605">
    <property type="entry name" value="PHAGE_INTEGRASE DOMAIN-CONTAINING PROTEIN"/>
    <property type="match status" value="1"/>
</dbReference>
<evidence type="ECO:0000256" key="2">
    <source>
        <dbReference type="ARBA" id="ARBA00023172"/>
    </source>
</evidence>
<evidence type="ECO:0000313" key="4">
    <source>
        <dbReference type="Proteomes" id="UP000297245"/>
    </source>
</evidence>
<keyword evidence="2" id="KW-0233">DNA recombination</keyword>
<reference evidence="3 4" key="1">
    <citation type="journal article" date="2019" name="Nat. Ecol. Evol.">
        <title>Megaphylogeny resolves global patterns of mushroom evolution.</title>
        <authorList>
            <person name="Varga T."/>
            <person name="Krizsan K."/>
            <person name="Foldi C."/>
            <person name="Dima B."/>
            <person name="Sanchez-Garcia M."/>
            <person name="Sanchez-Ramirez S."/>
            <person name="Szollosi G.J."/>
            <person name="Szarkandi J.G."/>
            <person name="Papp V."/>
            <person name="Albert L."/>
            <person name="Andreopoulos W."/>
            <person name="Angelini C."/>
            <person name="Antonin V."/>
            <person name="Barry K.W."/>
            <person name="Bougher N.L."/>
            <person name="Buchanan P."/>
            <person name="Buyck B."/>
            <person name="Bense V."/>
            <person name="Catcheside P."/>
            <person name="Chovatia M."/>
            <person name="Cooper J."/>
            <person name="Damon W."/>
            <person name="Desjardin D."/>
            <person name="Finy P."/>
            <person name="Geml J."/>
            <person name="Haridas S."/>
            <person name="Hughes K."/>
            <person name="Justo A."/>
            <person name="Karasinski D."/>
            <person name="Kautmanova I."/>
            <person name="Kiss B."/>
            <person name="Kocsube S."/>
            <person name="Kotiranta H."/>
            <person name="LaButti K.M."/>
            <person name="Lechner B.E."/>
            <person name="Liimatainen K."/>
            <person name="Lipzen A."/>
            <person name="Lukacs Z."/>
            <person name="Mihaltcheva S."/>
            <person name="Morgado L.N."/>
            <person name="Niskanen T."/>
            <person name="Noordeloos M.E."/>
            <person name="Ohm R.A."/>
            <person name="Ortiz-Santana B."/>
            <person name="Ovrebo C."/>
            <person name="Racz N."/>
            <person name="Riley R."/>
            <person name="Savchenko A."/>
            <person name="Shiryaev A."/>
            <person name="Soop K."/>
            <person name="Spirin V."/>
            <person name="Szebenyi C."/>
            <person name="Tomsovsky M."/>
            <person name="Tulloss R.E."/>
            <person name="Uehling J."/>
            <person name="Grigoriev I.V."/>
            <person name="Vagvolgyi C."/>
            <person name="Papp T."/>
            <person name="Martin F.M."/>
            <person name="Miettinen O."/>
            <person name="Hibbett D.S."/>
            <person name="Nagy L.G."/>
        </authorList>
    </citation>
    <scope>NUCLEOTIDE SEQUENCE [LARGE SCALE GENOMIC DNA]</scope>
    <source>
        <strain evidence="3 4">CBS 962.96</strain>
    </source>
</reference>
<dbReference type="OrthoDB" id="3254696at2759"/>
<proteinExistence type="predicted"/>
<gene>
    <name evidence="3" type="ORF">K435DRAFT_656730</name>
</gene>
<sequence>MPSSNRPSFIPRSSNTIPRRYANDLSLIHTVNPLLPSDIKDALAGAVKPETRKRHERAVNEYLHWADSRGLHMSDIMPSSETTLAEYAASYRGKLAGGTVRAKMGALKQWHLTRGFQWNGRELLQKVLTGVERQAPLSSHRPERPGVSESMMKHLHAALSKSDRGEDLATLAGGKLGMLGQLRMGEILPTNSDPSLFDCTKFPRVMDVTELPSLPDQKYGALDLSLPSTKTTGNRGDRVHVAIQPGFMNATKTTHRHVSMNGLKPEDPLMSYRDQYGTLKVLTKDRLLKICNDVWVPLGYPKVTGHCFRIGGTTYLLQCGVDPEVVKRCGRWKSSAFARYWRDLHTIASVHIDRVHARKHLRYRFSL</sequence>
<accession>A0A4S8MDN5</accession>
<organism evidence="3 4">
    <name type="scientific">Dendrothele bispora (strain CBS 962.96)</name>
    <dbReference type="NCBI Taxonomy" id="1314807"/>
    <lineage>
        <taxon>Eukaryota</taxon>
        <taxon>Fungi</taxon>
        <taxon>Dikarya</taxon>
        <taxon>Basidiomycota</taxon>
        <taxon>Agaricomycotina</taxon>
        <taxon>Agaricomycetes</taxon>
        <taxon>Agaricomycetidae</taxon>
        <taxon>Agaricales</taxon>
        <taxon>Agaricales incertae sedis</taxon>
        <taxon>Dendrothele</taxon>
    </lineage>
</organism>
<evidence type="ECO:0000313" key="3">
    <source>
        <dbReference type="EMBL" id="THV00695.1"/>
    </source>
</evidence>
<dbReference type="Gene3D" id="1.10.150.130">
    <property type="match status" value="1"/>
</dbReference>
<dbReference type="InterPro" id="IPR010998">
    <property type="entry name" value="Integrase_recombinase_N"/>
</dbReference>
<keyword evidence="4" id="KW-1185">Reference proteome</keyword>
<dbReference type="GO" id="GO:0003677">
    <property type="term" value="F:DNA binding"/>
    <property type="evidence" value="ECO:0007669"/>
    <property type="project" value="UniProtKB-KW"/>
</dbReference>